<dbReference type="SMART" id="SM00448">
    <property type="entry name" value="REC"/>
    <property type="match status" value="1"/>
</dbReference>
<reference evidence="4 5" key="1">
    <citation type="submission" date="2019-08" db="EMBL/GenBank/DDBJ databases">
        <title>Chromobacterium paludis, a novel bacterium isolated from a Maryland marsh pond.</title>
        <authorList>
            <person name="Blackburn M.B."/>
            <person name="Gundersen-Rindal D.E."/>
        </authorList>
    </citation>
    <scope>NUCLEOTIDE SEQUENCE [LARGE SCALE GENOMIC DNA]</scope>
    <source>
        <strain evidence="5">IIBBL 257-1</strain>
    </source>
</reference>
<dbReference type="Proteomes" id="UP000322079">
    <property type="component" value="Chromosome"/>
</dbReference>
<dbReference type="CDD" id="cd00077">
    <property type="entry name" value="HDc"/>
    <property type="match status" value="1"/>
</dbReference>
<evidence type="ECO:0000313" key="4">
    <source>
        <dbReference type="EMBL" id="QEL56063.1"/>
    </source>
</evidence>
<evidence type="ECO:0000259" key="2">
    <source>
        <dbReference type="PROSITE" id="PS50110"/>
    </source>
</evidence>
<sequence length="529" mass="59728">MSVDKLPPDEENWLLDDSADDGVYPSELRKPWKVLIVDDEKDVHTATRIALRGISYKERPLELLSAYSGAEAFQMLHQHNDIALIMLDVVMESEDAGLKLVHRIREELNNGVVRIVLRTGQPGQAPEQEVILNYDINDYKTKTELTTQKLFTTTIASLRAYENMVSLEKNRQGLAKILESASDLYQLHSLREFASGVLRQISALLDIGTDGILCVRNETHSGRPELEILAVSGNYEYLAEKGDLSSEPKLESVIMQVFKEKRSIYQHPYDVLYIASRNRREFAVHFMPQWPLDAVECDLLDVFCQRISAAYDNLYLYHQLRSAQEATVVALADLAEFRDTDTGNHVLRVQKLTDAIAQEMLMSNHYPEQMSREFLDMVGMASILHDIGKVATPDHILLKPGKLDPEERAIMEQHAAIGAQILAKSAQMVEGTSYLSLGSEIAGGHHEHFDGNGYPHQLQGQDIPLSARIVAVVDVFDALLNKRPYKEPWSMEDTMQYIKGRSGTQFDPLVIEALSRLVDEERLPVKFGE</sequence>
<dbReference type="Gene3D" id="3.40.50.2300">
    <property type="match status" value="1"/>
</dbReference>
<feature type="domain" description="Response regulatory" evidence="2">
    <location>
        <begin position="33"/>
        <end position="157"/>
    </location>
</feature>
<keyword evidence="5" id="KW-1185">Reference proteome</keyword>
<accession>A0A5C1DHM7</accession>
<dbReference type="Pfam" id="PF13487">
    <property type="entry name" value="HD_5"/>
    <property type="match status" value="1"/>
</dbReference>
<gene>
    <name evidence="4" type="ORF">FYK34_11090</name>
</gene>
<proteinExistence type="predicted"/>
<dbReference type="InterPro" id="IPR037522">
    <property type="entry name" value="HD_GYP_dom"/>
</dbReference>
<dbReference type="Gene3D" id="1.10.3210.10">
    <property type="entry name" value="Hypothetical protein af1432"/>
    <property type="match status" value="1"/>
</dbReference>
<organism evidence="4 5">
    <name type="scientific">Chromobacterium paludis</name>
    <dbReference type="NCBI Taxonomy" id="2605945"/>
    <lineage>
        <taxon>Bacteria</taxon>
        <taxon>Pseudomonadati</taxon>
        <taxon>Pseudomonadota</taxon>
        <taxon>Betaproteobacteria</taxon>
        <taxon>Neisseriales</taxon>
        <taxon>Chromobacteriaceae</taxon>
        <taxon>Chromobacterium</taxon>
    </lineage>
</organism>
<name>A0A5C1DHM7_9NEIS</name>
<dbReference type="PROSITE" id="PS50110">
    <property type="entry name" value="RESPONSE_REGULATORY"/>
    <property type="match status" value="1"/>
</dbReference>
<dbReference type="SMART" id="SM00471">
    <property type="entry name" value="HDc"/>
    <property type="match status" value="1"/>
</dbReference>
<dbReference type="KEGG" id="chrm:FYK34_11090"/>
<evidence type="ECO:0000259" key="3">
    <source>
        <dbReference type="PROSITE" id="PS51832"/>
    </source>
</evidence>
<dbReference type="PROSITE" id="PS51832">
    <property type="entry name" value="HD_GYP"/>
    <property type="match status" value="1"/>
</dbReference>
<dbReference type="InterPro" id="IPR011006">
    <property type="entry name" value="CheY-like_superfamily"/>
</dbReference>
<dbReference type="PANTHER" id="PTHR45228">
    <property type="entry name" value="CYCLIC DI-GMP PHOSPHODIESTERASE TM_0186-RELATED"/>
    <property type="match status" value="1"/>
</dbReference>
<evidence type="ECO:0000256" key="1">
    <source>
        <dbReference type="PROSITE-ProRule" id="PRU00169"/>
    </source>
</evidence>
<dbReference type="EMBL" id="CP043473">
    <property type="protein sequence ID" value="QEL56063.1"/>
    <property type="molecule type" value="Genomic_DNA"/>
</dbReference>
<dbReference type="InterPro" id="IPR001789">
    <property type="entry name" value="Sig_transdc_resp-reg_receiver"/>
</dbReference>
<dbReference type="RefSeq" id="WP_149296434.1">
    <property type="nucleotide sequence ID" value="NZ_CP043473.1"/>
</dbReference>
<dbReference type="InterPro" id="IPR003607">
    <property type="entry name" value="HD/PDEase_dom"/>
</dbReference>
<dbReference type="InterPro" id="IPR052020">
    <property type="entry name" value="Cyclic_di-GMP/3'3'-cGAMP_PDE"/>
</dbReference>
<dbReference type="AlphaFoldDB" id="A0A5C1DHM7"/>
<dbReference type="InterPro" id="IPR021800">
    <property type="entry name" value="DUF3369"/>
</dbReference>
<dbReference type="SUPFAM" id="SSF52172">
    <property type="entry name" value="CheY-like"/>
    <property type="match status" value="1"/>
</dbReference>
<protein>
    <submittedName>
        <fullName evidence="4">DUF3369 domain-containing protein</fullName>
    </submittedName>
</protein>
<keyword evidence="1" id="KW-0597">Phosphoprotein</keyword>
<dbReference type="GO" id="GO:0008081">
    <property type="term" value="F:phosphoric diester hydrolase activity"/>
    <property type="evidence" value="ECO:0007669"/>
    <property type="project" value="UniProtKB-ARBA"/>
</dbReference>
<feature type="modified residue" description="4-aspartylphosphate" evidence="1">
    <location>
        <position position="88"/>
    </location>
</feature>
<dbReference type="GO" id="GO:0000160">
    <property type="term" value="P:phosphorelay signal transduction system"/>
    <property type="evidence" value="ECO:0007669"/>
    <property type="project" value="InterPro"/>
</dbReference>
<evidence type="ECO:0000313" key="5">
    <source>
        <dbReference type="Proteomes" id="UP000322079"/>
    </source>
</evidence>
<dbReference type="Pfam" id="PF00072">
    <property type="entry name" value="Response_reg"/>
    <property type="match status" value="1"/>
</dbReference>
<dbReference type="PANTHER" id="PTHR45228:SF9">
    <property type="entry name" value="3'3'-CGAMP-SPECIFIC PHOSPHODIESTERASE 2"/>
    <property type="match status" value="1"/>
</dbReference>
<feature type="domain" description="HD-GYP" evidence="3">
    <location>
        <begin position="320"/>
        <end position="529"/>
    </location>
</feature>
<dbReference type="Pfam" id="PF11849">
    <property type="entry name" value="DUF3369"/>
    <property type="match status" value="1"/>
</dbReference>
<dbReference type="SUPFAM" id="SSF109604">
    <property type="entry name" value="HD-domain/PDEase-like"/>
    <property type="match status" value="1"/>
</dbReference>